<dbReference type="EnsemblMetazoa" id="XM_026440908">
    <property type="protein sequence ID" value="XP_026296693"/>
    <property type="gene ID" value="LOC100577396"/>
</dbReference>
<dbReference type="KEGG" id="ame:100577396"/>
<dbReference type="AlphaFoldDB" id="A0A7M7L568"/>
<reference evidence="3 4" key="2">
    <citation type="submission" date="2025-04" db="UniProtKB">
        <authorList>
            <consortium name="RefSeq"/>
        </authorList>
    </citation>
    <scope>IDENTIFICATION</scope>
    <source>
        <strain evidence="3 4">DH4</strain>
        <tissue evidence="3 4">Whole body</tissue>
    </source>
</reference>
<dbReference type="RefSeq" id="XP_026296693.1">
    <property type="nucleotide sequence ID" value="XM_026440908.1"/>
</dbReference>
<evidence type="ECO:0000313" key="1">
    <source>
        <dbReference type="EnsemblMetazoa" id="XP_026296692"/>
    </source>
</evidence>
<sequence>MAWSPKDQPIFFETPCNHATLFSQIYMANCTNKRIERFLPVGGTMQQQWIHLSKHGRIYRNIPVLRFLDLEFLKKIHMSSSLNSPNTKLNFLINRLRVQLIVQTLSRSFDILRKTRYNYDGVMEVRILRAIRHTLIEE</sequence>
<evidence type="ECO:0000313" key="3">
    <source>
        <dbReference type="RefSeq" id="XP_026296692.1"/>
    </source>
</evidence>
<dbReference type="Proteomes" id="UP000005203">
    <property type="component" value="Linkage group LG5"/>
</dbReference>
<evidence type="ECO:0000313" key="4">
    <source>
        <dbReference type="RefSeq" id="XP_026296693.1"/>
    </source>
</evidence>
<keyword evidence="2" id="KW-1185">Reference proteome</keyword>
<dbReference type="RefSeq" id="XP_026296692.1">
    <property type="nucleotide sequence ID" value="XM_026440907.1"/>
</dbReference>
<reference evidence="1" key="1">
    <citation type="submission" date="2021-01" db="UniProtKB">
        <authorList>
            <consortium name="EnsemblMetazoa"/>
        </authorList>
    </citation>
    <scope>IDENTIFICATION</scope>
    <source>
        <strain evidence="1">DH4</strain>
    </source>
</reference>
<dbReference type="GeneID" id="100577396"/>
<name>A0A7M7L568_APIME</name>
<protein>
    <submittedName>
        <fullName evidence="3 4">Uncharacterized protein LOC100577396</fullName>
    </submittedName>
</protein>
<dbReference type="OrthoDB" id="10313275at2759"/>
<accession>A0A8B8GYA2</accession>
<accession>A0A8B8GZI7</accession>
<organism evidence="1">
    <name type="scientific">Apis mellifera</name>
    <name type="common">Honeybee</name>
    <dbReference type="NCBI Taxonomy" id="7460"/>
    <lineage>
        <taxon>Eukaryota</taxon>
        <taxon>Metazoa</taxon>
        <taxon>Ecdysozoa</taxon>
        <taxon>Arthropoda</taxon>
        <taxon>Hexapoda</taxon>
        <taxon>Insecta</taxon>
        <taxon>Pterygota</taxon>
        <taxon>Neoptera</taxon>
        <taxon>Endopterygota</taxon>
        <taxon>Hymenoptera</taxon>
        <taxon>Apocrita</taxon>
        <taxon>Aculeata</taxon>
        <taxon>Apoidea</taxon>
        <taxon>Anthophila</taxon>
        <taxon>Apidae</taxon>
        <taxon>Apis</taxon>
    </lineage>
</organism>
<accession>A0A7M7L568</accession>
<evidence type="ECO:0000313" key="2">
    <source>
        <dbReference type="Proteomes" id="UP000005203"/>
    </source>
</evidence>
<proteinExistence type="predicted"/>
<accession>A0A7M7L2B8</accession>
<dbReference type="EnsemblMetazoa" id="XM_026440907">
    <property type="protein sequence ID" value="XP_026296692"/>
    <property type="gene ID" value="LOC100577396"/>
</dbReference>
<gene>
    <name evidence="3 4" type="primary">LOC100577396</name>
</gene>